<dbReference type="Gene3D" id="3.40.50.1820">
    <property type="entry name" value="alpha/beta hydrolase"/>
    <property type="match status" value="1"/>
</dbReference>
<dbReference type="InterPro" id="IPR000073">
    <property type="entry name" value="AB_hydrolase_1"/>
</dbReference>
<keyword evidence="3" id="KW-0812">Transmembrane</keyword>
<gene>
    <name evidence="5" type="ORF">G443_001052</name>
</gene>
<sequence>MTTGDNAFGGTREPHGRVSVRRGARRGRLLVAGLLAGTMLVSTSAAAFDEDRGPAPLAGAEHTGYEHGTVDVDGIGLHYVRTGEGPPLVLLHGWPETWYHWNEVMPDLARTHTVLAFDLPGLGDSEIPEDGFDKATTAHRIRAAVRELGYEEVALMGHDLGAMVAYNYARDFPQEVNKLAVIEAPLAGLGLEDIFSASFHFQFNMAPAPVPEEILDDEDVEVYLGYLYDGSYRPDRISQEVYFEAYSDPAVRSAGYEYYRAFPEDAADNLAHAEPKIDIPVLAMGAEYAFGEAIPASFEHVADDVRPVIAPDAGHFVAQENPEFLIDCAELFFGASTGGPVPDELTNCVG</sequence>
<evidence type="ECO:0000313" key="5">
    <source>
        <dbReference type="EMBL" id="MCP2330782.1"/>
    </source>
</evidence>
<dbReference type="SUPFAM" id="SSF53474">
    <property type="entry name" value="alpha/beta-Hydrolases"/>
    <property type="match status" value="1"/>
</dbReference>
<proteinExistence type="predicted"/>
<organism evidence="5 6">
    <name type="scientific">Actinoalloteichus caeruleus DSM 43889</name>
    <dbReference type="NCBI Taxonomy" id="1120930"/>
    <lineage>
        <taxon>Bacteria</taxon>
        <taxon>Bacillati</taxon>
        <taxon>Actinomycetota</taxon>
        <taxon>Actinomycetes</taxon>
        <taxon>Pseudonocardiales</taxon>
        <taxon>Pseudonocardiaceae</taxon>
        <taxon>Actinoalloteichus</taxon>
        <taxon>Actinoalloteichus cyanogriseus</taxon>
    </lineage>
</organism>
<protein>
    <submittedName>
        <fullName evidence="5">Pimeloyl-ACP methyl ester carboxylesterase</fullName>
    </submittedName>
</protein>
<evidence type="ECO:0000256" key="1">
    <source>
        <dbReference type="ARBA" id="ARBA00022801"/>
    </source>
</evidence>
<keyword evidence="3" id="KW-0472">Membrane</keyword>
<evidence type="ECO:0000256" key="3">
    <source>
        <dbReference type="SAM" id="Phobius"/>
    </source>
</evidence>
<accession>A0ABT1JE56</accession>
<dbReference type="Proteomes" id="UP000791080">
    <property type="component" value="Unassembled WGS sequence"/>
</dbReference>
<evidence type="ECO:0000259" key="4">
    <source>
        <dbReference type="Pfam" id="PF00561"/>
    </source>
</evidence>
<dbReference type="PRINTS" id="PR00111">
    <property type="entry name" value="ABHYDROLASE"/>
</dbReference>
<dbReference type="Pfam" id="PF00561">
    <property type="entry name" value="Abhydrolase_1"/>
    <property type="match status" value="1"/>
</dbReference>
<reference evidence="5 6" key="2">
    <citation type="submission" date="2022-06" db="EMBL/GenBank/DDBJ databases">
        <title>Genomic Encyclopedia of Type Strains, Phase I: the one thousand microbial genomes (KMG-I) project.</title>
        <authorList>
            <person name="Kyrpides N."/>
        </authorList>
    </citation>
    <scope>NUCLEOTIDE SEQUENCE [LARGE SCALE GENOMIC DNA]</scope>
    <source>
        <strain evidence="5 6">DSM 43889</strain>
    </source>
</reference>
<feature type="transmembrane region" description="Helical" evidence="3">
    <location>
        <begin position="29"/>
        <end position="48"/>
    </location>
</feature>
<dbReference type="InterPro" id="IPR029058">
    <property type="entry name" value="AB_hydrolase_fold"/>
</dbReference>
<evidence type="ECO:0000313" key="6">
    <source>
        <dbReference type="Proteomes" id="UP000791080"/>
    </source>
</evidence>
<evidence type="ECO:0000256" key="2">
    <source>
        <dbReference type="SAM" id="MobiDB-lite"/>
    </source>
</evidence>
<feature type="region of interest" description="Disordered" evidence="2">
    <location>
        <begin position="1"/>
        <end position="21"/>
    </location>
</feature>
<keyword evidence="1" id="KW-0378">Hydrolase</keyword>
<name>A0ABT1JE56_ACTCY</name>
<reference evidence="5 6" key="1">
    <citation type="submission" date="2013-07" db="EMBL/GenBank/DDBJ databases">
        <authorList>
            <consortium name="DOE Joint Genome Institute"/>
            <person name="Reeve W."/>
            <person name="Huntemann M."/>
            <person name="Han J."/>
            <person name="Chen A."/>
            <person name="Kyrpides N."/>
            <person name="Mavromatis K."/>
            <person name="Markowitz V."/>
            <person name="Palaniappan K."/>
            <person name="Ivanova N."/>
            <person name="Schaumberg A."/>
            <person name="Pati A."/>
            <person name="Liolios K."/>
            <person name="Nordberg H.P."/>
            <person name="Cantor M.N."/>
            <person name="Hua S.X."/>
            <person name="Woyke T."/>
        </authorList>
    </citation>
    <scope>NUCLEOTIDE SEQUENCE [LARGE SCALE GENOMIC DNA]</scope>
    <source>
        <strain evidence="5 6">DSM 43889</strain>
    </source>
</reference>
<dbReference type="PRINTS" id="PR00412">
    <property type="entry name" value="EPOXHYDRLASE"/>
</dbReference>
<dbReference type="RefSeq" id="WP_211237596.1">
    <property type="nucleotide sequence ID" value="NZ_AUBJ02000001.1"/>
</dbReference>
<keyword evidence="3" id="KW-1133">Transmembrane helix</keyword>
<dbReference type="EMBL" id="AUBJ02000001">
    <property type="protein sequence ID" value="MCP2330782.1"/>
    <property type="molecule type" value="Genomic_DNA"/>
</dbReference>
<comment type="caution">
    <text evidence="5">The sequence shown here is derived from an EMBL/GenBank/DDBJ whole genome shotgun (WGS) entry which is preliminary data.</text>
</comment>
<dbReference type="PANTHER" id="PTHR43329">
    <property type="entry name" value="EPOXIDE HYDROLASE"/>
    <property type="match status" value="1"/>
</dbReference>
<keyword evidence="6" id="KW-1185">Reference proteome</keyword>
<dbReference type="InterPro" id="IPR000639">
    <property type="entry name" value="Epox_hydrolase-like"/>
</dbReference>
<feature type="domain" description="AB hydrolase-1" evidence="4">
    <location>
        <begin position="86"/>
        <end position="225"/>
    </location>
</feature>